<feature type="region of interest" description="Disordered" evidence="1">
    <location>
        <begin position="245"/>
        <end position="273"/>
    </location>
</feature>
<evidence type="ECO:0000256" key="2">
    <source>
        <dbReference type="SAM" id="Phobius"/>
    </source>
</evidence>
<dbReference type="PANTHER" id="PTHR13167:SF47">
    <property type="entry name" value="DUF3595 FAMILY PROTEIN"/>
    <property type="match status" value="1"/>
</dbReference>
<keyword evidence="2" id="KW-1133">Transmembrane helix</keyword>
<dbReference type="AlphaFoldDB" id="A0A2K3NPR9"/>
<dbReference type="ExpressionAtlas" id="A0A2K3NPR9">
    <property type="expression patterns" value="baseline"/>
</dbReference>
<feature type="transmembrane region" description="Helical" evidence="2">
    <location>
        <begin position="126"/>
        <end position="145"/>
    </location>
</feature>
<reference evidence="4 5" key="1">
    <citation type="journal article" date="2014" name="Am. J. Bot.">
        <title>Genome assembly and annotation for red clover (Trifolium pratense; Fabaceae).</title>
        <authorList>
            <person name="Istvanek J."/>
            <person name="Jaros M."/>
            <person name="Krenek A."/>
            <person name="Repkova J."/>
        </authorList>
    </citation>
    <scope>NUCLEOTIDE SEQUENCE [LARGE SCALE GENOMIC DNA]</scope>
    <source>
        <strain evidence="5">cv. Tatra</strain>
        <tissue evidence="4">Young leaves</tissue>
    </source>
</reference>
<dbReference type="GO" id="GO:0042391">
    <property type="term" value="P:regulation of membrane potential"/>
    <property type="evidence" value="ECO:0007669"/>
    <property type="project" value="TreeGrafter"/>
</dbReference>
<dbReference type="PANTHER" id="PTHR13167">
    <property type="entry name" value="PIEZO-TYPE MECHANOSENSITIVE ION CHANNEL COMPONENT"/>
    <property type="match status" value="1"/>
</dbReference>
<keyword evidence="3" id="KW-0732">Signal</keyword>
<feature type="compositionally biased region" description="Polar residues" evidence="1">
    <location>
        <begin position="256"/>
        <end position="272"/>
    </location>
</feature>
<dbReference type="STRING" id="57577.A0A2K3NPR9"/>
<feature type="transmembrane region" description="Helical" evidence="2">
    <location>
        <begin position="498"/>
        <end position="516"/>
    </location>
</feature>
<dbReference type="GO" id="GO:0050982">
    <property type="term" value="P:detection of mechanical stimulus"/>
    <property type="evidence" value="ECO:0007669"/>
    <property type="project" value="TreeGrafter"/>
</dbReference>
<dbReference type="GO" id="GO:0005261">
    <property type="term" value="F:monoatomic cation channel activity"/>
    <property type="evidence" value="ECO:0007669"/>
    <property type="project" value="TreeGrafter"/>
</dbReference>
<feature type="transmembrane region" description="Helical" evidence="2">
    <location>
        <begin position="373"/>
        <end position="392"/>
    </location>
</feature>
<dbReference type="GO" id="GO:0016020">
    <property type="term" value="C:membrane"/>
    <property type="evidence" value="ECO:0007669"/>
    <property type="project" value="InterPro"/>
</dbReference>
<reference evidence="4 5" key="2">
    <citation type="journal article" date="2017" name="Front. Plant Sci.">
        <title>Gene Classification and Mining of Molecular Markers Useful in Red Clover (Trifolium pratense) Breeding.</title>
        <authorList>
            <person name="Istvanek J."/>
            <person name="Dluhosova J."/>
            <person name="Dluhos P."/>
            <person name="Patkova L."/>
            <person name="Nedelnik J."/>
            <person name="Repkova J."/>
        </authorList>
    </citation>
    <scope>NUCLEOTIDE SEQUENCE [LARGE SCALE GENOMIC DNA]</scope>
    <source>
        <strain evidence="5">cv. Tatra</strain>
        <tissue evidence="4">Young leaves</tissue>
    </source>
</reference>
<accession>A0A2K3NPR9</accession>
<evidence type="ECO:0000256" key="1">
    <source>
        <dbReference type="SAM" id="MobiDB-lite"/>
    </source>
</evidence>
<feature type="chain" id="PRO_5014373458" evidence="3">
    <location>
        <begin position="20"/>
        <end position="1151"/>
    </location>
</feature>
<feature type="transmembrane region" description="Helical" evidence="2">
    <location>
        <begin position="337"/>
        <end position="361"/>
    </location>
</feature>
<dbReference type="Proteomes" id="UP000236291">
    <property type="component" value="Unassembled WGS sequence"/>
</dbReference>
<dbReference type="GO" id="GO:0008381">
    <property type="term" value="F:mechanosensitive monoatomic ion channel activity"/>
    <property type="evidence" value="ECO:0007669"/>
    <property type="project" value="InterPro"/>
</dbReference>
<name>A0A2K3NPR9_TRIPR</name>
<feature type="transmembrane region" description="Helical" evidence="2">
    <location>
        <begin position="90"/>
        <end position="111"/>
    </location>
</feature>
<keyword evidence="2" id="KW-0472">Membrane</keyword>
<sequence length="1151" mass="133722">MKVYAIFVVFSIYSIGVFSSSKSLQTAFGYNPEASMLQNIWQSLAVLIVMQLYSYERRQSKSSRSSNYDAPEIKPFPFTRRLLVRHTDKILYVSLFYASLSPISAFGFLYLVGSINYSRLPKSSQIPAKVFLVYSGLLIMVEYLFQMWGDWAEMFPGQDHFQLSLLMGLQLYKPGFKGLESGLRGKVVVIVACILQYNVFRWLEKMQHVNGNVGRWTEPCPLFSPVEDSNETTACTLLSKQVESPTSPTIKRGTRSHSCPTINSGLSQGSDSAQRDSVKNLRVFHFWESSKDSLKWNRKRLLFLRKERLEMQKTVLRVSLKFWIENMFNLFGLEINMIALLLASFAVLNAISLLYIASLAACVLLHRLLIKKLWPVFVFLFASIITIEYLAIWMHLAFVHQQIGEQVPCHDCWRVSDVYFNYCKRCWLGIIVDDRRMLISYYGVFMFSCFKFRADQSSILTGLEMYQNILSQWKSASVLSDLSFETKGYWTFLDHLRLYGYCHLLDFVLSLILITGTLEYDMLHFGYLGFALVFFRMRLKILKQGNKIFRFLRMYNFVVIVLSLAYQSPFVGDFREIKSGSIESINELVGFHKYDYGFRITSRSSFVEIIIFMLVSLQSYMFSFPEFVYVSKYLEKEQIGAILRQQEKKADWKTAQLQHTRKAEELKHLRSLQVEKMKSEMLNLQDQLHNMSTDANCSNPSLDIDGLRERGNSKLDFLRENEFRKQDIDINTESVGPFDVNQSLLSEKSASPLVPEYWKYPMDTPRGIVNLKERTKSSDYLDLEIRNRYKLRVRRNALVSAVNFIGNGVSQVQSLGNMAVNNLMNYLKIEREELEPTEDSSDDEEYYEIENQNTGAEPLEYTFSTHSVHEHIVPDTDSSFCKKKHQSFIEDVKCSTMQDRLQRLFLPLKNLLKRLVRRLCRYWKSLTWGAETPPYFVQLSMEVNSWPEDGIQPKRIESRINKSLKILHNMRCKEDNLFNMHSASSVRVQSIEKSEENENLCLVVFEVLYASPSIEFTAEEWYSSLTPAEDVSNEIRKAQHIGIFKEIGFPYRIISVIGGGKREIDLYAYIFGADLAVFFLIAIFYESVMKANSEFLEVYQLEDQFPEDFVLVLMVRNVQRRITLMSRFVNCIRYCKSYTGFLLADHSLDGT</sequence>
<gene>
    <name evidence="4" type="ORF">L195_g001461</name>
</gene>
<dbReference type="EMBL" id="ASHM01000594">
    <property type="protein sequence ID" value="PNY05024.1"/>
    <property type="molecule type" value="Genomic_DNA"/>
</dbReference>
<organism evidence="4 5">
    <name type="scientific">Trifolium pratense</name>
    <name type="common">Red clover</name>
    <dbReference type="NCBI Taxonomy" id="57577"/>
    <lineage>
        <taxon>Eukaryota</taxon>
        <taxon>Viridiplantae</taxon>
        <taxon>Streptophyta</taxon>
        <taxon>Embryophyta</taxon>
        <taxon>Tracheophyta</taxon>
        <taxon>Spermatophyta</taxon>
        <taxon>Magnoliopsida</taxon>
        <taxon>eudicotyledons</taxon>
        <taxon>Gunneridae</taxon>
        <taxon>Pentapetalae</taxon>
        <taxon>rosids</taxon>
        <taxon>fabids</taxon>
        <taxon>Fabales</taxon>
        <taxon>Fabaceae</taxon>
        <taxon>Papilionoideae</taxon>
        <taxon>50 kb inversion clade</taxon>
        <taxon>NPAAA clade</taxon>
        <taxon>Hologalegina</taxon>
        <taxon>IRL clade</taxon>
        <taxon>Trifolieae</taxon>
        <taxon>Trifolium</taxon>
    </lineage>
</organism>
<proteinExistence type="predicted"/>
<protein>
    <submittedName>
        <fullName evidence="4">Protein FAM38B</fullName>
    </submittedName>
</protein>
<feature type="signal peptide" evidence="3">
    <location>
        <begin position="1"/>
        <end position="19"/>
    </location>
</feature>
<dbReference type="InterPro" id="IPR027272">
    <property type="entry name" value="Piezo"/>
</dbReference>
<feature type="transmembrane region" description="Helical" evidence="2">
    <location>
        <begin position="522"/>
        <end position="539"/>
    </location>
</feature>
<dbReference type="GO" id="GO:0071260">
    <property type="term" value="P:cellular response to mechanical stimulus"/>
    <property type="evidence" value="ECO:0007669"/>
    <property type="project" value="TreeGrafter"/>
</dbReference>
<feature type="transmembrane region" description="Helical" evidence="2">
    <location>
        <begin position="1066"/>
        <end position="1085"/>
    </location>
</feature>
<evidence type="ECO:0000313" key="5">
    <source>
        <dbReference type="Proteomes" id="UP000236291"/>
    </source>
</evidence>
<keyword evidence="2" id="KW-0812">Transmembrane</keyword>
<evidence type="ECO:0000256" key="3">
    <source>
        <dbReference type="SAM" id="SignalP"/>
    </source>
</evidence>
<feature type="transmembrane region" description="Helical" evidence="2">
    <location>
        <begin position="551"/>
        <end position="568"/>
    </location>
</feature>
<evidence type="ECO:0000313" key="4">
    <source>
        <dbReference type="EMBL" id="PNY05024.1"/>
    </source>
</evidence>
<comment type="caution">
    <text evidence="4">The sequence shown here is derived from an EMBL/GenBank/DDBJ whole genome shotgun (WGS) entry which is preliminary data.</text>
</comment>